<dbReference type="WBParaSite" id="jg21751">
    <property type="protein sequence ID" value="jg21751"/>
    <property type="gene ID" value="jg21751"/>
</dbReference>
<protein>
    <submittedName>
        <fullName evidence="3">Uncharacterized protein</fullName>
    </submittedName>
</protein>
<evidence type="ECO:0000256" key="1">
    <source>
        <dbReference type="SAM" id="Phobius"/>
    </source>
</evidence>
<accession>A0A915DQ72</accession>
<keyword evidence="2" id="KW-1185">Reference proteome</keyword>
<dbReference type="AlphaFoldDB" id="A0A915DQ72"/>
<keyword evidence="1" id="KW-1133">Transmembrane helix</keyword>
<evidence type="ECO:0000313" key="3">
    <source>
        <dbReference type="WBParaSite" id="jg21751"/>
    </source>
</evidence>
<reference evidence="3" key="1">
    <citation type="submission" date="2022-11" db="UniProtKB">
        <authorList>
            <consortium name="WormBaseParasite"/>
        </authorList>
    </citation>
    <scope>IDENTIFICATION</scope>
</reference>
<keyword evidence="1" id="KW-0812">Transmembrane</keyword>
<sequence>MTDQSQATQELIEDTHKSIHFEEPKAAVEVPLPASTDRIDKAISGDGHLRIIGALCLILWTAHHDLCLIFVLIPFLIACFLKIGEQLGVKDSFLHFAHVAWTGVQENVQKLINIVAAGSLRNFVKLLFTSDRLFVSSLSTKVDLISSICVMVVVAVSSLFVVLFVVFQVHSETVHLIKLGGNVVSSNPDWLRFAMNYTEGQFREHDIDDYVEQAYQKGRKWAALNIRSLADPTDTDRADHLEQQANLLIDNLYRMWEDRHSENVNNSTTNLLWCLRVGIGWLKS</sequence>
<name>A0A915DQ72_9BILA</name>
<feature type="transmembrane region" description="Helical" evidence="1">
    <location>
        <begin position="144"/>
        <end position="167"/>
    </location>
</feature>
<keyword evidence="1" id="KW-0472">Membrane</keyword>
<organism evidence="2 3">
    <name type="scientific">Ditylenchus dipsaci</name>
    <dbReference type="NCBI Taxonomy" id="166011"/>
    <lineage>
        <taxon>Eukaryota</taxon>
        <taxon>Metazoa</taxon>
        <taxon>Ecdysozoa</taxon>
        <taxon>Nematoda</taxon>
        <taxon>Chromadorea</taxon>
        <taxon>Rhabditida</taxon>
        <taxon>Tylenchina</taxon>
        <taxon>Tylenchomorpha</taxon>
        <taxon>Sphaerularioidea</taxon>
        <taxon>Anguinidae</taxon>
        <taxon>Anguininae</taxon>
        <taxon>Ditylenchus</taxon>
    </lineage>
</organism>
<proteinExistence type="predicted"/>
<evidence type="ECO:0000313" key="2">
    <source>
        <dbReference type="Proteomes" id="UP000887574"/>
    </source>
</evidence>
<dbReference type="Proteomes" id="UP000887574">
    <property type="component" value="Unplaced"/>
</dbReference>
<feature type="transmembrane region" description="Helical" evidence="1">
    <location>
        <begin position="66"/>
        <end position="84"/>
    </location>
</feature>